<dbReference type="SUPFAM" id="SSF53254">
    <property type="entry name" value="Phosphoglycerate mutase-like"/>
    <property type="match status" value="1"/>
</dbReference>
<dbReference type="SMART" id="SM00855">
    <property type="entry name" value="PGAM"/>
    <property type="match status" value="1"/>
</dbReference>
<evidence type="ECO:0000256" key="2">
    <source>
        <dbReference type="PIRSR" id="PIRSR613078-2"/>
    </source>
</evidence>
<evidence type="ECO:0000313" key="3">
    <source>
        <dbReference type="EMBL" id="SHE67264.1"/>
    </source>
</evidence>
<dbReference type="RefSeq" id="WP_073269953.1">
    <property type="nucleotide sequence ID" value="NZ_FQTU01000005.1"/>
</dbReference>
<evidence type="ECO:0000256" key="1">
    <source>
        <dbReference type="PIRSR" id="PIRSR613078-1"/>
    </source>
</evidence>
<feature type="binding site" evidence="2">
    <location>
        <position position="57"/>
    </location>
    <ligand>
        <name>substrate</name>
    </ligand>
</feature>
<feature type="binding site" evidence="2">
    <location>
        <begin position="7"/>
        <end position="14"/>
    </location>
    <ligand>
        <name>substrate</name>
    </ligand>
</feature>
<keyword evidence="4" id="KW-1185">Reference proteome</keyword>
<dbReference type="Pfam" id="PF00300">
    <property type="entry name" value="His_Phos_1"/>
    <property type="match status" value="1"/>
</dbReference>
<sequence>MEIYIVRHGTTQWNLEGRIQGCTDTDLLDSGKEEARLLEPTVSSLPIKKIYSSPLKRAYDTALILNKGLNLPLIVKKDLREIEFGEWEGLTWSQVLDKYSHLIKENDTGYVDPPAGESFYQALDRVRGVMEEIISSGENCLVVSHKATIRFILYGLIKKTPAQTGAIEIDNLSILKLSFNDKKFVGWSFT</sequence>
<dbReference type="PIRSF" id="PIRSF000709">
    <property type="entry name" value="6PFK_2-Ptase"/>
    <property type="match status" value="1"/>
</dbReference>
<dbReference type="GO" id="GO:0005737">
    <property type="term" value="C:cytoplasm"/>
    <property type="evidence" value="ECO:0007669"/>
    <property type="project" value="TreeGrafter"/>
</dbReference>
<dbReference type="InterPro" id="IPR013078">
    <property type="entry name" value="His_Pase_superF_clade-1"/>
</dbReference>
<dbReference type="AlphaFoldDB" id="A0A1M4VE58"/>
<evidence type="ECO:0000313" key="4">
    <source>
        <dbReference type="Proteomes" id="UP000184251"/>
    </source>
</evidence>
<dbReference type="PANTHER" id="PTHR48100">
    <property type="entry name" value="BROAD-SPECIFICITY PHOSPHATASE YOR283W-RELATED"/>
    <property type="match status" value="1"/>
</dbReference>
<dbReference type="OrthoDB" id="9781415at2"/>
<dbReference type="GO" id="GO:0016791">
    <property type="term" value="F:phosphatase activity"/>
    <property type="evidence" value="ECO:0007669"/>
    <property type="project" value="TreeGrafter"/>
</dbReference>
<gene>
    <name evidence="3" type="ORF">SAMN02746064_00963</name>
</gene>
<dbReference type="Gene3D" id="3.40.50.1240">
    <property type="entry name" value="Phosphoglycerate mutase-like"/>
    <property type="match status" value="1"/>
</dbReference>
<dbReference type="InterPro" id="IPR029033">
    <property type="entry name" value="His_PPase_superfam"/>
</dbReference>
<name>A0A1M4VE58_9FIRM</name>
<dbReference type="PANTHER" id="PTHR48100:SF1">
    <property type="entry name" value="HISTIDINE PHOSPHATASE FAMILY PROTEIN-RELATED"/>
    <property type="match status" value="1"/>
</dbReference>
<dbReference type="InterPro" id="IPR050275">
    <property type="entry name" value="PGM_Phosphatase"/>
</dbReference>
<accession>A0A1M4VE58</accession>
<proteinExistence type="predicted"/>
<reference evidence="3 4" key="1">
    <citation type="submission" date="2016-11" db="EMBL/GenBank/DDBJ databases">
        <authorList>
            <person name="Jaros S."/>
            <person name="Januszkiewicz K."/>
            <person name="Wedrychowicz H."/>
        </authorList>
    </citation>
    <scope>NUCLEOTIDE SEQUENCE [LARGE SCALE GENOMIC DNA]</scope>
    <source>
        <strain evidence="3 4">DSM 14828</strain>
    </source>
</reference>
<organism evidence="3 4">
    <name type="scientific">Alkalibacter saccharofermentans DSM 14828</name>
    <dbReference type="NCBI Taxonomy" id="1120975"/>
    <lineage>
        <taxon>Bacteria</taxon>
        <taxon>Bacillati</taxon>
        <taxon>Bacillota</taxon>
        <taxon>Clostridia</taxon>
        <taxon>Eubacteriales</taxon>
        <taxon>Eubacteriaceae</taxon>
        <taxon>Alkalibacter</taxon>
    </lineage>
</organism>
<dbReference type="Proteomes" id="UP000184251">
    <property type="component" value="Unassembled WGS sequence"/>
</dbReference>
<dbReference type="STRING" id="1120975.SAMN02746064_00963"/>
<feature type="active site" description="Proton donor/acceptor" evidence="1">
    <location>
        <position position="81"/>
    </location>
</feature>
<feature type="active site" description="Tele-phosphohistidine intermediate" evidence="1">
    <location>
        <position position="8"/>
    </location>
</feature>
<dbReference type="EMBL" id="FQTU01000005">
    <property type="protein sequence ID" value="SHE67264.1"/>
    <property type="molecule type" value="Genomic_DNA"/>
</dbReference>
<dbReference type="CDD" id="cd07067">
    <property type="entry name" value="HP_PGM_like"/>
    <property type="match status" value="1"/>
</dbReference>
<protein>
    <submittedName>
        <fullName evidence="3">Probable phosphoglycerate mutase</fullName>
    </submittedName>
</protein>